<keyword evidence="1" id="KW-0732">Signal</keyword>
<feature type="signal peptide" evidence="1">
    <location>
        <begin position="1"/>
        <end position="20"/>
    </location>
</feature>
<dbReference type="Gene3D" id="2.60.130.10">
    <property type="entry name" value="Aromatic compound dioxygenase"/>
    <property type="match status" value="1"/>
</dbReference>
<reference evidence="3" key="1">
    <citation type="submission" date="2021-07" db="EMBL/GenBank/DDBJ databases">
        <authorList>
            <person name="Branca A.L. A."/>
        </authorList>
    </citation>
    <scope>NUCLEOTIDE SEQUENCE</scope>
</reference>
<dbReference type="EMBL" id="CAJVPG010000222">
    <property type="protein sequence ID" value="CAG8375949.1"/>
    <property type="molecule type" value="Genomic_DNA"/>
</dbReference>
<name>A0A9W4J8K6_9EURO</name>
<comment type="caution">
    <text evidence="3">The sequence shown here is derived from an EMBL/GenBank/DDBJ whole genome shotgun (WGS) entry which is preliminary data.</text>
</comment>
<evidence type="ECO:0000256" key="1">
    <source>
        <dbReference type="SAM" id="SignalP"/>
    </source>
</evidence>
<dbReference type="GO" id="GO:0016702">
    <property type="term" value="F:oxidoreductase activity, acting on single donors with incorporation of molecular oxygen, incorporation of two atoms of oxygen"/>
    <property type="evidence" value="ECO:0007669"/>
    <property type="project" value="InterPro"/>
</dbReference>
<feature type="chain" id="PRO_5040990631" description="Intradiol ring-cleavage dioxygenases domain-containing protein" evidence="1">
    <location>
        <begin position="21"/>
        <end position="369"/>
    </location>
</feature>
<dbReference type="SUPFAM" id="SSF49482">
    <property type="entry name" value="Aromatic compound dioxygenase"/>
    <property type="match status" value="1"/>
</dbReference>
<dbReference type="CDD" id="cd03457">
    <property type="entry name" value="intradiol_dioxygenase_like"/>
    <property type="match status" value="1"/>
</dbReference>
<dbReference type="AlphaFoldDB" id="A0A9W4J8K6"/>
<protein>
    <recommendedName>
        <fullName evidence="2">Intradiol ring-cleavage dioxygenases domain-containing protein</fullName>
    </recommendedName>
</protein>
<accession>A0A9W4J8K6</accession>
<dbReference type="InterPro" id="IPR000627">
    <property type="entry name" value="Intradiol_dOase_C"/>
</dbReference>
<feature type="domain" description="Intradiol ring-cleavage dioxygenases" evidence="2">
    <location>
        <begin position="131"/>
        <end position="214"/>
    </location>
</feature>
<dbReference type="OrthoDB" id="121380at2759"/>
<sequence>MLGNYFSLILAAWLVVSCAAHPAGHDELGHSQALSTRQHIGNLSHKLSQCSDHLKKRGIQAITETRRAAVLETYRQKLLGAGAVTSAYNSDTKNPFISQAIPDDSVCVLAPEATIGPFWVRGEFIRSNITDGQAGIPLVVHAQFIDVNTCDPIENLYWKIWSCNALGKYSGVSEHSNSPRSNLNETFLRGLQRTDTDGSAQFETIFPGHYGGRATHIHLLAHVGASVLPNKTLTGGHIPHISQLFFDQSLIEAVETHQPYRTNEVPVTRNSEDGIFHEASDGGKYDPVAKYTMIGDKISDGILVSVTMGIDISASYRADYAAELTDHGGIVHPHGWYNSISSVHWLVEYLTHLTRRFLSSFFVFKLGWA</sequence>
<dbReference type="GO" id="GO:0008199">
    <property type="term" value="F:ferric iron binding"/>
    <property type="evidence" value="ECO:0007669"/>
    <property type="project" value="InterPro"/>
</dbReference>
<gene>
    <name evidence="3" type="ORF">PSALAMII_LOCUS5226</name>
</gene>
<evidence type="ECO:0000313" key="3">
    <source>
        <dbReference type="EMBL" id="CAG8375949.1"/>
    </source>
</evidence>
<evidence type="ECO:0000313" key="4">
    <source>
        <dbReference type="Proteomes" id="UP001152649"/>
    </source>
</evidence>
<dbReference type="Proteomes" id="UP001152649">
    <property type="component" value="Unassembled WGS sequence"/>
</dbReference>
<dbReference type="Pfam" id="PF00775">
    <property type="entry name" value="Dioxygenase_C"/>
    <property type="match status" value="1"/>
</dbReference>
<evidence type="ECO:0000259" key="2">
    <source>
        <dbReference type="Pfam" id="PF00775"/>
    </source>
</evidence>
<proteinExistence type="predicted"/>
<dbReference type="InterPro" id="IPR015889">
    <property type="entry name" value="Intradiol_dOase_core"/>
</dbReference>
<dbReference type="PANTHER" id="PTHR34315:SF9">
    <property type="entry name" value="INTRADIOL RING-CLEAVAGE DIOXYGENASES DOMAIN-CONTAINING PROTEIN-RELATED"/>
    <property type="match status" value="1"/>
</dbReference>
<dbReference type="PANTHER" id="PTHR34315">
    <property type="match status" value="1"/>
</dbReference>
<keyword evidence="4" id="KW-1185">Reference proteome</keyword>
<organism evidence="3 4">
    <name type="scientific">Penicillium salamii</name>
    <dbReference type="NCBI Taxonomy" id="1612424"/>
    <lineage>
        <taxon>Eukaryota</taxon>
        <taxon>Fungi</taxon>
        <taxon>Dikarya</taxon>
        <taxon>Ascomycota</taxon>
        <taxon>Pezizomycotina</taxon>
        <taxon>Eurotiomycetes</taxon>
        <taxon>Eurotiomycetidae</taxon>
        <taxon>Eurotiales</taxon>
        <taxon>Aspergillaceae</taxon>
        <taxon>Penicillium</taxon>
    </lineage>
</organism>